<keyword evidence="2" id="KW-1185">Reference proteome</keyword>
<accession>A0A285IJA5</accession>
<dbReference type="Proteomes" id="UP000219612">
    <property type="component" value="Unassembled WGS sequence"/>
</dbReference>
<name>A0A285IJA5_9ACTN</name>
<dbReference type="EMBL" id="OBDY01000008">
    <property type="protein sequence ID" value="SNY48034.1"/>
    <property type="molecule type" value="Genomic_DNA"/>
</dbReference>
<dbReference type="RefSeq" id="WP_097321846.1">
    <property type="nucleotide sequence ID" value="NZ_OBDY01000008.1"/>
</dbReference>
<gene>
    <name evidence="1" type="ORF">SAMN05421748_108274</name>
</gene>
<protein>
    <submittedName>
        <fullName evidence="1">Uncharacterized protein</fullName>
    </submittedName>
</protein>
<dbReference type="AlphaFoldDB" id="A0A285IJA5"/>
<organism evidence="1 2">
    <name type="scientific">Paractinoplanes atraurantiacus</name>
    <dbReference type="NCBI Taxonomy" id="1036182"/>
    <lineage>
        <taxon>Bacteria</taxon>
        <taxon>Bacillati</taxon>
        <taxon>Actinomycetota</taxon>
        <taxon>Actinomycetes</taxon>
        <taxon>Micromonosporales</taxon>
        <taxon>Micromonosporaceae</taxon>
        <taxon>Paractinoplanes</taxon>
    </lineage>
</organism>
<evidence type="ECO:0000313" key="1">
    <source>
        <dbReference type="EMBL" id="SNY48034.1"/>
    </source>
</evidence>
<reference evidence="1 2" key="1">
    <citation type="submission" date="2017-09" db="EMBL/GenBank/DDBJ databases">
        <authorList>
            <person name="Ehlers B."/>
            <person name="Leendertz F.H."/>
        </authorList>
    </citation>
    <scope>NUCLEOTIDE SEQUENCE [LARGE SCALE GENOMIC DNA]</scope>
    <source>
        <strain evidence="1 2">CGMCC 4.6857</strain>
    </source>
</reference>
<proteinExistence type="predicted"/>
<dbReference type="OrthoDB" id="3823529at2"/>
<evidence type="ECO:0000313" key="2">
    <source>
        <dbReference type="Proteomes" id="UP000219612"/>
    </source>
</evidence>
<sequence length="177" mass="18727">MNIDAASLPSDVVDLIDALQPGDELVVTRAGVPIATITGNVVLPRRSDIAHPSPGRDDVTVVATAMKLPEPARASLSERLGTGYIVVDMQAAPETTDVLLVPPVSPQLVGCLRSMFPRARVVVTEIEDDDLGVHYLGPIRRMLDAGAETYLTSTTIPSLAAQLDQAVMPPSRPTLPS</sequence>